<dbReference type="RefSeq" id="YP_001883402.1">
    <property type="nucleotide sequence ID" value="NC_010671.1"/>
</dbReference>
<name>B2YG51_MHVB</name>
<gene>
    <name evidence="1" type="ORF">MdSGHV074</name>
</gene>
<evidence type="ECO:0000313" key="2">
    <source>
        <dbReference type="Proteomes" id="UP000011274"/>
    </source>
</evidence>
<dbReference type="OrthoDB" id="32748at10239"/>
<keyword evidence="2" id="KW-1185">Reference proteome</keyword>
<proteinExistence type="predicted"/>
<sequence length="698" mass="80615">MYVCLCVSFGFGGCAHVDVFQFVRDRQAMKTEHSRRLRRPSTAVPNIDNVLTNGHIKYKFKRILRDKELPEKFLHSHNDILALLKSWNGSTNQSRKHLLLRSNYPWLFSSRNEIRHNEDLRQHRILPIIALSEIGRRSLTALKNVIVHDKYAHLVELLTRVGIFRRWSKSLSKVRTAAKPYACLVHGVNIMMKKKIMYDSVDNGCPDFIDCGDILRAMYDNDEMRMYTYYLQTLAHYKVTHTSVDQQLCSVDAIHFIRTICEIVLGNNRKIITYLQGKESAVRTAVPKRVLSCRAQITLAPYLRATQIGLPYWWAKYCHFEGDGGGQLRIFDTTTLCTELPSSYIYRLHGQRIIAKRDPIIHILAFCIFDEVYFHSDSRCMVGAESLRKTASDFDGDTWILYFSMDLRVLNEIDYNASPRYNMALHQQCRINLIESIVLGMYKRDVAHKIPHWQLYDFVRRRLTYKWLANIRNCATLEAVARMGCASGGDMTTMLQTLYRMVEPTENILSVMLMLLHMLEGSRQSYSWYCTILRLTMQLAIEHKKAILYQEDLPCDYTLTCDLLNFNLLAASMSCAKGNIHTFKSLLDKVYDKDKTTRLTRGVYTKNGGGGANDDDEDFDYEKLIADITNANVFAAKKSKQVPQQGYSLFKDTIEGDLMSFGGNHLNYENSILIENIHLHIPLQYIMDSNVAYTILFN</sequence>
<protein>
    <submittedName>
        <fullName evidence="1">Uncharacterized protein</fullName>
    </submittedName>
</protein>
<evidence type="ECO:0000313" key="1">
    <source>
        <dbReference type="EMBL" id="ACD03533.1"/>
    </source>
</evidence>
<dbReference type="KEGG" id="vg:6295437"/>
<dbReference type="GeneID" id="6295437"/>
<organismHost>
    <name type="scientific">Musca domestica</name>
    <name type="common">House fly</name>
    <dbReference type="NCBI Taxonomy" id="7370"/>
</organismHost>
<dbReference type="EMBL" id="EU522111">
    <property type="protein sequence ID" value="ACD03533.1"/>
    <property type="molecule type" value="Genomic_DNA"/>
</dbReference>
<reference evidence="1 2" key="1">
    <citation type="journal article" date="2008" name="Virology">
        <title>Sequence analysis of a non-classified, non-occluded DNA virus that causes salivary gland hypertrophy of Musca domestica, MdSGHV.</title>
        <authorList>
            <person name="Garcia-Maruniak A."/>
            <person name="Maruniak J.E."/>
            <person name="Farmerie W."/>
            <person name="Boucias D.G."/>
        </authorList>
    </citation>
    <scope>NUCLEOTIDE SEQUENCE [LARGE SCALE GENOMIC DNA]</scope>
    <source>
        <strain evidence="2">Isolate Musca domestica/United States/Boucias/-</strain>
    </source>
</reference>
<dbReference type="Proteomes" id="UP000011274">
    <property type="component" value="Segment"/>
</dbReference>
<organism evidence="1 2">
    <name type="scientific">Musca hytrovirus</name>
    <name type="common">isolate Musca domestica/United States/Boucias/-</name>
    <name type="synonym">MHV</name>
    <dbReference type="NCBI Taxonomy" id="523909"/>
    <lineage>
        <taxon>Viruses</taxon>
        <taxon>Viruses incertae sedis</taxon>
        <taxon>Naldaviricetes</taxon>
        <taxon>Lefavirales</taxon>
        <taxon>Hytrosaviridae</taxon>
        <taxon>Muscavirus</taxon>
        <taxon>Muscavirus musdomesticae</taxon>
    </lineage>
</organism>
<accession>B2YG51</accession>